<name>A0A2A4CSG9_9RHOB</name>
<dbReference type="Proteomes" id="UP000243507">
    <property type="component" value="Unassembled WGS sequence"/>
</dbReference>
<keyword evidence="2" id="KW-1185">Reference proteome</keyword>
<evidence type="ECO:0000313" key="1">
    <source>
        <dbReference type="EMBL" id="PCD77545.1"/>
    </source>
</evidence>
<evidence type="ECO:0008006" key="3">
    <source>
        <dbReference type="Google" id="ProtNLM"/>
    </source>
</evidence>
<reference evidence="1 2" key="1">
    <citation type="submission" date="2017-09" db="EMBL/GenBank/DDBJ databases">
        <title>A multilocus sequence analysis scheme for characterization of bacteria in the genus Thioclava.</title>
        <authorList>
            <person name="Liu Y."/>
            <person name="Shao Z."/>
        </authorList>
    </citation>
    <scope>NUCLEOTIDE SEQUENCE [LARGE SCALE GENOMIC DNA]</scope>
    <source>
        <strain evidence="1 2">CAU 1312</strain>
    </source>
</reference>
<dbReference type="EMBL" id="NTJD01000002">
    <property type="protein sequence ID" value="PCD77545.1"/>
    <property type="molecule type" value="Genomic_DNA"/>
</dbReference>
<comment type="caution">
    <text evidence="1">The sequence shown here is derived from an EMBL/GenBank/DDBJ whole genome shotgun (WGS) entry which is preliminary data.</text>
</comment>
<sequence length="248" mass="26977">MELLVEEGPIRAVYAEGQGTDLVISFSSIGRKRNEPPPHEFVGAAIGKHKRHALFVTDFSRSWANAPEFGAALQAAVERVRARHEITRITTLGLSMGGFSALSAQAILPLDAIVAISPQYSILKRHVGPETRWLHWRKRIARPLAFPVAPLPGRRAATRVFLLHGMVDDAAHALAFAPSRGVDHFLFPERTHSDLGRHLKSTGQLAPLIDAAIEGDRRAVVRAVRRAGGDFRARILAGAEGAQTHSAP</sequence>
<dbReference type="SUPFAM" id="SSF53474">
    <property type="entry name" value="alpha/beta-Hydrolases"/>
    <property type="match status" value="1"/>
</dbReference>
<accession>A0A2A4CSG9</accession>
<dbReference type="Gene3D" id="3.40.50.1820">
    <property type="entry name" value="alpha/beta hydrolase"/>
    <property type="match status" value="1"/>
</dbReference>
<dbReference type="AlphaFoldDB" id="A0A2A4CSG9"/>
<dbReference type="InterPro" id="IPR029058">
    <property type="entry name" value="AB_hydrolase_fold"/>
</dbReference>
<evidence type="ECO:0000313" key="2">
    <source>
        <dbReference type="Proteomes" id="UP000243507"/>
    </source>
</evidence>
<protein>
    <recommendedName>
        <fullName evidence="3">Alpha/beta hydrolase</fullName>
    </recommendedName>
</protein>
<gene>
    <name evidence="1" type="ORF">CLN94_03305</name>
</gene>
<proteinExistence type="predicted"/>
<organism evidence="1 2">
    <name type="scientific">Pseudothioclava arenosa</name>
    <dbReference type="NCBI Taxonomy" id="1795308"/>
    <lineage>
        <taxon>Bacteria</taxon>
        <taxon>Pseudomonadati</taxon>
        <taxon>Pseudomonadota</taxon>
        <taxon>Alphaproteobacteria</taxon>
        <taxon>Rhodobacterales</taxon>
        <taxon>Paracoccaceae</taxon>
        <taxon>Pseudothioclava</taxon>
    </lineage>
</organism>